<dbReference type="InterPro" id="IPR035965">
    <property type="entry name" value="PAS-like_dom_sf"/>
</dbReference>
<gene>
    <name evidence="2" type="ORF">S01H1_84524</name>
</gene>
<dbReference type="Pfam" id="PF13426">
    <property type="entry name" value="PAS_9"/>
    <property type="match status" value="1"/>
</dbReference>
<reference evidence="2" key="1">
    <citation type="journal article" date="2014" name="Front. Microbiol.">
        <title>High frequency of phylogenetically diverse reductive dehalogenase-homologous genes in deep subseafloor sedimentary metagenomes.</title>
        <authorList>
            <person name="Kawai M."/>
            <person name="Futagami T."/>
            <person name="Toyoda A."/>
            <person name="Takaki Y."/>
            <person name="Nishi S."/>
            <person name="Hori S."/>
            <person name="Arai W."/>
            <person name="Tsubouchi T."/>
            <person name="Morono Y."/>
            <person name="Uchiyama I."/>
            <person name="Ito T."/>
            <person name="Fujiyama A."/>
            <person name="Inagaki F."/>
            <person name="Takami H."/>
        </authorList>
    </citation>
    <scope>NUCLEOTIDE SEQUENCE</scope>
    <source>
        <strain evidence="2">Expedition CK06-06</strain>
    </source>
</reference>
<evidence type="ECO:0000259" key="1">
    <source>
        <dbReference type="PROSITE" id="PS50112"/>
    </source>
</evidence>
<dbReference type="SMART" id="SM00091">
    <property type="entry name" value="PAS"/>
    <property type="match status" value="1"/>
</dbReference>
<protein>
    <recommendedName>
        <fullName evidence="1">PAS domain-containing protein</fullName>
    </recommendedName>
</protein>
<dbReference type="SUPFAM" id="SSF55785">
    <property type="entry name" value="PYP-like sensor domain (PAS domain)"/>
    <property type="match status" value="1"/>
</dbReference>
<dbReference type="EMBL" id="BARS01057731">
    <property type="protein sequence ID" value="GAG42702.1"/>
    <property type="molecule type" value="Genomic_DNA"/>
</dbReference>
<dbReference type="CDD" id="cd00130">
    <property type="entry name" value="PAS"/>
    <property type="match status" value="1"/>
</dbReference>
<feature type="non-terminal residue" evidence="2">
    <location>
        <position position="128"/>
    </location>
</feature>
<evidence type="ECO:0000313" key="2">
    <source>
        <dbReference type="EMBL" id="GAG42702.1"/>
    </source>
</evidence>
<name>X0Y5X8_9ZZZZ</name>
<dbReference type="AlphaFoldDB" id="X0Y5X8"/>
<dbReference type="Gene3D" id="3.30.450.20">
    <property type="entry name" value="PAS domain"/>
    <property type="match status" value="1"/>
</dbReference>
<comment type="caution">
    <text evidence="2">The sequence shown here is derived from an EMBL/GenBank/DDBJ whole genome shotgun (WGS) entry which is preliminary data.</text>
</comment>
<feature type="domain" description="PAS" evidence="1">
    <location>
        <begin position="12"/>
        <end position="83"/>
    </location>
</feature>
<sequence length="128" mass="14891">EWMMKKKIMVVDDEKYKSFIENVGLGIVVFDRCGTHLDVNPAFCGMTGFEKKELIDTNFPSLYWPEHFARELENEMQQLIKTGFLKTESYFRKKNETIFPVSLAGSLVQDQKERSAEFILLAQDITDI</sequence>
<dbReference type="PROSITE" id="PS50112">
    <property type="entry name" value="PAS"/>
    <property type="match status" value="1"/>
</dbReference>
<accession>X0Y5X8</accession>
<feature type="non-terminal residue" evidence="2">
    <location>
        <position position="1"/>
    </location>
</feature>
<dbReference type="InterPro" id="IPR000014">
    <property type="entry name" value="PAS"/>
</dbReference>
<organism evidence="2">
    <name type="scientific">marine sediment metagenome</name>
    <dbReference type="NCBI Taxonomy" id="412755"/>
    <lineage>
        <taxon>unclassified sequences</taxon>
        <taxon>metagenomes</taxon>
        <taxon>ecological metagenomes</taxon>
    </lineage>
</organism>
<dbReference type="NCBIfam" id="TIGR00229">
    <property type="entry name" value="sensory_box"/>
    <property type="match status" value="1"/>
</dbReference>
<proteinExistence type="predicted"/>